<feature type="compositionally biased region" description="Basic residues" evidence="1">
    <location>
        <begin position="21"/>
        <end position="31"/>
    </location>
</feature>
<feature type="region of interest" description="Disordered" evidence="1">
    <location>
        <begin position="104"/>
        <end position="154"/>
    </location>
</feature>
<dbReference type="Pfam" id="PF14309">
    <property type="entry name" value="DUF4378"/>
    <property type="match status" value="1"/>
</dbReference>
<dbReference type="AlphaFoldDB" id="A0A2U1QDY3"/>
<feature type="compositionally biased region" description="Low complexity" evidence="1">
    <location>
        <begin position="342"/>
        <end position="360"/>
    </location>
</feature>
<dbReference type="OrthoDB" id="1939700at2759"/>
<dbReference type="PANTHER" id="PTHR37751">
    <property type="entry name" value="LOW PROTEIN: M-PHASE INDUCER PHOSPHATASE-LIKE PROTEIN"/>
    <property type="match status" value="1"/>
</dbReference>
<feature type="compositionally biased region" description="Low complexity" evidence="1">
    <location>
        <begin position="142"/>
        <end position="154"/>
    </location>
</feature>
<protein>
    <recommendedName>
        <fullName evidence="6">DUF3741 domain-containing protein</fullName>
    </recommendedName>
</protein>
<feature type="compositionally biased region" description="Basic and acidic residues" evidence="1">
    <location>
        <begin position="302"/>
        <end position="318"/>
    </location>
</feature>
<feature type="region of interest" description="Disordered" evidence="1">
    <location>
        <begin position="166"/>
        <end position="246"/>
    </location>
</feature>
<dbReference type="STRING" id="35608.A0A2U1QDY3"/>
<comment type="caution">
    <text evidence="4">The sequence shown here is derived from an EMBL/GenBank/DDBJ whole genome shotgun (WGS) entry which is preliminary data.</text>
</comment>
<evidence type="ECO:0000259" key="3">
    <source>
        <dbReference type="Pfam" id="PF14383"/>
    </source>
</evidence>
<gene>
    <name evidence="4" type="ORF">CTI12_AA041960</name>
</gene>
<reference evidence="4 5" key="1">
    <citation type="journal article" date="2018" name="Mol. Plant">
        <title>The genome of Artemisia annua provides insight into the evolution of Asteraceae family and artemisinin biosynthesis.</title>
        <authorList>
            <person name="Shen Q."/>
            <person name="Zhang L."/>
            <person name="Liao Z."/>
            <person name="Wang S."/>
            <person name="Yan T."/>
            <person name="Shi P."/>
            <person name="Liu M."/>
            <person name="Fu X."/>
            <person name="Pan Q."/>
            <person name="Wang Y."/>
            <person name="Lv Z."/>
            <person name="Lu X."/>
            <person name="Zhang F."/>
            <person name="Jiang W."/>
            <person name="Ma Y."/>
            <person name="Chen M."/>
            <person name="Hao X."/>
            <person name="Li L."/>
            <person name="Tang Y."/>
            <person name="Lv G."/>
            <person name="Zhou Y."/>
            <person name="Sun X."/>
            <person name="Brodelius P.E."/>
            <person name="Rose J.K.C."/>
            <person name="Tang K."/>
        </authorList>
    </citation>
    <scope>NUCLEOTIDE SEQUENCE [LARGE SCALE GENOMIC DNA]</scope>
    <source>
        <strain evidence="5">cv. Huhao1</strain>
        <tissue evidence="4">Leaf</tissue>
    </source>
</reference>
<feature type="compositionally biased region" description="Basic and acidic residues" evidence="1">
    <location>
        <begin position="235"/>
        <end position="246"/>
    </location>
</feature>
<feature type="compositionally biased region" description="Polar residues" evidence="1">
    <location>
        <begin position="117"/>
        <end position="128"/>
    </location>
</feature>
<evidence type="ECO:0000313" key="5">
    <source>
        <dbReference type="Proteomes" id="UP000245207"/>
    </source>
</evidence>
<feature type="compositionally biased region" description="Low complexity" evidence="1">
    <location>
        <begin position="104"/>
        <end position="113"/>
    </location>
</feature>
<feature type="domain" description="DUF4378" evidence="2">
    <location>
        <begin position="497"/>
        <end position="652"/>
    </location>
</feature>
<dbReference type="InterPro" id="IPR025486">
    <property type="entry name" value="DUF4378"/>
</dbReference>
<evidence type="ECO:0000259" key="2">
    <source>
        <dbReference type="Pfam" id="PF14309"/>
    </source>
</evidence>
<keyword evidence="5" id="KW-1185">Reference proteome</keyword>
<dbReference type="InterPro" id="IPR032795">
    <property type="entry name" value="DUF3741-assoc"/>
</dbReference>
<accession>A0A2U1QDY3</accession>
<sequence>MGKQWLLYKFGGDTGGCTHGANKKPTGKTRKKSEDKNIMSSSSGGCMNAILHMFDMQHHFVPFNQSSIRVLEQEHNIILKGVEAPRNSLELEEQQQDVVKEVASSSSSSLSSKLKQETNFNIPNNGIQIKTKRSRLMENDASSECSSSPSTKTPSLVARLMGLDLLPENSSPRTSLSSPRPSSSSSYATPLNPLSKLSSHKNNVRSLPVTPRASTGTRSSTEVDYHHRFSLQVSKENKRRYDHESKSEYAKQYVQQLKENISRRVGADITNTTPKREQRRDECLVVLKPKRPSTLSSAATIDKSRNLDKGHGRGKENEPIQFSSSPRHRLLEIKNNFTKPISNSPKCSPLSSSTTKSPPLMKQETPVLKQEAQVLKPMKVPKCNKIANEKYDLRLKKMNQQEEHFMKKCNNNKKKSTPLSNHLVNVNVNTTTKFISFKKDMASSSSTTIPQKHVTQESITHLPSCQSRSYNTNGITNGTTNVKGTVVTAGGSFFDHVEYITKILNRTGIYKNTPISITHWYSPSHPLHPSMFDDVEKQFHVTADVANRKLIFDVTNELLVEFLKPYISFKPWAISSQHDTRRMNGSELTRKLSGKIASFPAKDCRVLEDIDGLIEGDMSMMARVIATTAFEEEAEELVAELERDVVDTLVAEMAGIIWHVG</sequence>
<dbReference type="Pfam" id="PF14383">
    <property type="entry name" value="VARLMGL"/>
    <property type="match status" value="1"/>
</dbReference>
<feature type="region of interest" description="Disordered" evidence="1">
    <location>
        <begin position="294"/>
        <end position="362"/>
    </location>
</feature>
<evidence type="ECO:0008006" key="6">
    <source>
        <dbReference type="Google" id="ProtNLM"/>
    </source>
</evidence>
<feature type="domain" description="DUF3741" evidence="3">
    <location>
        <begin position="143"/>
        <end position="171"/>
    </location>
</feature>
<name>A0A2U1QDY3_ARTAN</name>
<dbReference type="PANTHER" id="PTHR37751:SF5">
    <property type="entry name" value="DUF4378 DOMAIN-CONTAINING PROTEIN"/>
    <property type="match status" value="1"/>
</dbReference>
<evidence type="ECO:0000256" key="1">
    <source>
        <dbReference type="SAM" id="MobiDB-lite"/>
    </source>
</evidence>
<proteinExistence type="predicted"/>
<dbReference type="Proteomes" id="UP000245207">
    <property type="component" value="Unassembled WGS sequence"/>
</dbReference>
<dbReference type="EMBL" id="PKPP01000189">
    <property type="protein sequence ID" value="PWA96216.1"/>
    <property type="molecule type" value="Genomic_DNA"/>
</dbReference>
<feature type="region of interest" description="Disordered" evidence="1">
    <location>
        <begin position="17"/>
        <end position="40"/>
    </location>
</feature>
<evidence type="ECO:0000313" key="4">
    <source>
        <dbReference type="EMBL" id="PWA96216.1"/>
    </source>
</evidence>
<feature type="compositionally biased region" description="Low complexity" evidence="1">
    <location>
        <begin position="170"/>
        <end position="186"/>
    </location>
</feature>
<organism evidence="4 5">
    <name type="scientific">Artemisia annua</name>
    <name type="common">Sweet wormwood</name>
    <dbReference type="NCBI Taxonomy" id="35608"/>
    <lineage>
        <taxon>Eukaryota</taxon>
        <taxon>Viridiplantae</taxon>
        <taxon>Streptophyta</taxon>
        <taxon>Embryophyta</taxon>
        <taxon>Tracheophyta</taxon>
        <taxon>Spermatophyta</taxon>
        <taxon>Magnoliopsida</taxon>
        <taxon>eudicotyledons</taxon>
        <taxon>Gunneridae</taxon>
        <taxon>Pentapetalae</taxon>
        <taxon>asterids</taxon>
        <taxon>campanulids</taxon>
        <taxon>Asterales</taxon>
        <taxon>Asteraceae</taxon>
        <taxon>Asteroideae</taxon>
        <taxon>Anthemideae</taxon>
        <taxon>Artemisiinae</taxon>
        <taxon>Artemisia</taxon>
    </lineage>
</organism>